<dbReference type="InterPro" id="IPR005151">
    <property type="entry name" value="Tail-specific_protease"/>
</dbReference>
<organism evidence="2 3">
    <name type="scientific">Actinocrispum wychmicini</name>
    <dbReference type="NCBI Taxonomy" id="1213861"/>
    <lineage>
        <taxon>Bacteria</taxon>
        <taxon>Bacillati</taxon>
        <taxon>Actinomycetota</taxon>
        <taxon>Actinomycetes</taxon>
        <taxon>Pseudonocardiales</taxon>
        <taxon>Pseudonocardiaceae</taxon>
        <taxon>Actinocrispum</taxon>
    </lineage>
</organism>
<keyword evidence="3" id="KW-1185">Reference proteome</keyword>
<dbReference type="Pfam" id="PF03572">
    <property type="entry name" value="Peptidase_S41"/>
    <property type="match status" value="1"/>
</dbReference>
<dbReference type="PANTHER" id="PTHR11261:SF3">
    <property type="entry name" value="RETINOL-BINDING PROTEIN 3"/>
    <property type="match status" value="1"/>
</dbReference>
<gene>
    <name evidence="2" type="ORF">EV192_113120</name>
</gene>
<dbReference type="InterPro" id="IPR029045">
    <property type="entry name" value="ClpP/crotonase-like_dom_sf"/>
</dbReference>
<dbReference type="GO" id="GO:0006508">
    <property type="term" value="P:proteolysis"/>
    <property type="evidence" value="ECO:0007669"/>
    <property type="project" value="InterPro"/>
</dbReference>
<dbReference type="AlphaFoldDB" id="A0A4R2J0B6"/>
<protein>
    <submittedName>
        <fullName evidence="2">Peptidase S41-like protein</fullName>
    </submittedName>
</protein>
<comment type="caution">
    <text evidence="2">The sequence shown here is derived from an EMBL/GenBank/DDBJ whole genome shotgun (WGS) entry which is preliminary data.</text>
</comment>
<reference evidence="2 3" key="1">
    <citation type="submission" date="2019-03" db="EMBL/GenBank/DDBJ databases">
        <title>Genomic Encyclopedia of Type Strains, Phase IV (KMG-IV): sequencing the most valuable type-strain genomes for metagenomic binning, comparative biology and taxonomic classification.</title>
        <authorList>
            <person name="Goeker M."/>
        </authorList>
    </citation>
    <scope>NUCLEOTIDE SEQUENCE [LARGE SCALE GENOMIC DNA]</scope>
    <source>
        <strain evidence="2 3">DSM 45934</strain>
    </source>
</reference>
<feature type="domain" description="Tail specific protease" evidence="1">
    <location>
        <begin position="6"/>
        <end position="177"/>
    </location>
</feature>
<accession>A0A4R2J0B6</accession>
<dbReference type="SUPFAM" id="SSF52096">
    <property type="entry name" value="ClpP/crotonase"/>
    <property type="match status" value="1"/>
</dbReference>
<name>A0A4R2J0B6_9PSEU</name>
<evidence type="ECO:0000313" key="3">
    <source>
        <dbReference type="Proteomes" id="UP000295680"/>
    </source>
</evidence>
<dbReference type="Proteomes" id="UP000295680">
    <property type="component" value="Unassembled WGS sequence"/>
</dbReference>
<proteinExistence type="predicted"/>
<dbReference type="RefSeq" id="WP_207926700.1">
    <property type="nucleotide sequence ID" value="NZ_SLWS01000013.1"/>
</dbReference>
<dbReference type="CDD" id="cd07563">
    <property type="entry name" value="Peptidase_S41_IRBP"/>
    <property type="match status" value="1"/>
</dbReference>
<evidence type="ECO:0000259" key="1">
    <source>
        <dbReference type="Pfam" id="PF03572"/>
    </source>
</evidence>
<dbReference type="PANTHER" id="PTHR11261">
    <property type="entry name" value="INTERPHOTORECEPTOR RETINOID-BINDING PROTEIN"/>
    <property type="match status" value="1"/>
</dbReference>
<evidence type="ECO:0000313" key="2">
    <source>
        <dbReference type="EMBL" id="TCO50742.1"/>
    </source>
</evidence>
<sequence length="208" mass="22568">MTGFSGYVDPSYFQADSDVLNSALDEIFTQNPVCKLRGLIVDVRDNKGGSDALGLQLAARLSGSSYRAYAVQARNDATDPTRFTRPQPQWVEPNGRTAYTGPIALLTSPLTKSAGETFTQAMMSRTPTPYRIGENTQGVFSDVLNRALPNGWVFGLPNEEFRTRAGTTFDGAGIPPHKVTPGVFSDYELDNNLDTSFDAAVAYLASVR</sequence>
<dbReference type="EMBL" id="SLWS01000013">
    <property type="protein sequence ID" value="TCO50742.1"/>
    <property type="molecule type" value="Genomic_DNA"/>
</dbReference>
<dbReference type="Gene3D" id="3.90.226.10">
    <property type="entry name" value="2-enoyl-CoA Hydratase, Chain A, domain 1"/>
    <property type="match status" value="1"/>
</dbReference>
<dbReference type="GO" id="GO:0008236">
    <property type="term" value="F:serine-type peptidase activity"/>
    <property type="evidence" value="ECO:0007669"/>
    <property type="project" value="InterPro"/>
</dbReference>